<protein>
    <submittedName>
        <fullName evidence="8">DMT family transporter</fullName>
    </submittedName>
</protein>
<dbReference type="SUPFAM" id="SSF103481">
    <property type="entry name" value="Multidrug resistance efflux transporter EmrE"/>
    <property type="match status" value="2"/>
</dbReference>
<feature type="transmembrane region" description="Helical" evidence="6">
    <location>
        <begin position="77"/>
        <end position="95"/>
    </location>
</feature>
<keyword evidence="2 6" id="KW-0812">Transmembrane</keyword>
<comment type="subcellular location">
    <subcellularLocation>
        <location evidence="1">Membrane</location>
        <topology evidence="1">Multi-pass membrane protein</topology>
    </subcellularLocation>
</comment>
<name>A0ABT3GJA8_9BACT</name>
<feature type="transmembrane region" description="Helical" evidence="6">
    <location>
        <begin position="215"/>
        <end position="234"/>
    </location>
</feature>
<feature type="domain" description="EamA" evidence="7">
    <location>
        <begin position="10"/>
        <end position="145"/>
    </location>
</feature>
<reference evidence="8 9" key="1">
    <citation type="submission" date="2022-10" db="EMBL/GenBank/DDBJ databases">
        <title>Luteolibacter arcticus strain CCTCC AB 2014275, whole genome shotgun sequencing project.</title>
        <authorList>
            <person name="Zhao G."/>
            <person name="Shen L."/>
        </authorList>
    </citation>
    <scope>NUCLEOTIDE SEQUENCE [LARGE SCALE GENOMIC DNA]</scope>
    <source>
        <strain evidence="8 9">CCTCC AB 2014275</strain>
    </source>
</reference>
<evidence type="ECO:0000259" key="7">
    <source>
        <dbReference type="Pfam" id="PF00892"/>
    </source>
</evidence>
<dbReference type="PANTHER" id="PTHR22911">
    <property type="entry name" value="ACYL-MALONYL CONDENSING ENZYME-RELATED"/>
    <property type="match status" value="1"/>
</dbReference>
<feature type="transmembrane region" description="Helical" evidence="6">
    <location>
        <begin position="101"/>
        <end position="122"/>
    </location>
</feature>
<evidence type="ECO:0000256" key="1">
    <source>
        <dbReference type="ARBA" id="ARBA00004141"/>
    </source>
</evidence>
<evidence type="ECO:0000256" key="4">
    <source>
        <dbReference type="ARBA" id="ARBA00023136"/>
    </source>
</evidence>
<comment type="caution">
    <text evidence="8">The sequence shown here is derived from an EMBL/GenBank/DDBJ whole genome shotgun (WGS) entry which is preliminary data.</text>
</comment>
<evidence type="ECO:0000313" key="9">
    <source>
        <dbReference type="Proteomes" id="UP001320876"/>
    </source>
</evidence>
<evidence type="ECO:0000256" key="3">
    <source>
        <dbReference type="ARBA" id="ARBA00022989"/>
    </source>
</evidence>
<feature type="transmembrane region" description="Helical" evidence="6">
    <location>
        <begin position="153"/>
        <end position="174"/>
    </location>
</feature>
<feature type="transmembrane region" description="Helical" evidence="6">
    <location>
        <begin position="45"/>
        <end position="65"/>
    </location>
</feature>
<keyword evidence="3 6" id="KW-1133">Transmembrane helix</keyword>
<feature type="transmembrane region" description="Helical" evidence="6">
    <location>
        <begin position="129"/>
        <end position="147"/>
    </location>
</feature>
<organism evidence="8 9">
    <name type="scientific">Luteolibacter arcticus</name>
    <dbReference type="NCBI Taxonomy" id="1581411"/>
    <lineage>
        <taxon>Bacteria</taxon>
        <taxon>Pseudomonadati</taxon>
        <taxon>Verrucomicrobiota</taxon>
        <taxon>Verrucomicrobiia</taxon>
        <taxon>Verrucomicrobiales</taxon>
        <taxon>Verrucomicrobiaceae</taxon>
        <taxon>Luteolibacter</taxon>
    </lineage>
</organism>
<dbReference type="Pfam" id="PF00892">
    <property type="entry name" value="EamA"/>
    <property type="match status" value="2"/>
</dbReference>
<feature type="region of interest" description="Disordered" evidence="5">
    <location>
        <begin position="289"/>
        <end position="313"/>
    </location>
</feature>
<feature type="transmembrane region" description="Helical" evidence="6">
    <location>
        <begin position="186"/>
        <end position="203"/>
    </location>
</feature>
<dbReference type="PANTHER" id="PTHR22911:SF6">
    <property type="entry name" value="SOLUTE CARRIER FAMILY 35 MEMBER G1"/>
    <property type="match status" value="1"/>
</dbReference>
<evidence type="ECO:0000313" key="8">
    <source>
        <dbReference type="EMBL" id="MCW1923593.1"/>
    </source>
</evidence>
<evidence type="ECO:0000256" key="2">
    <source>
        <dbReference type="ARBA" id="ARBA00022692"/>
    </source>
</evidence>
<dbReference type="InterPro" id="IPR000620">
    <property type="entry name" value="EamA_dom"/>
</dbReference>
<keyword evidence="9" id="KW-1185">Reference proteome</keyword>
<dbReference type="InterPro" id="IPR037185">
    <property type="entry name" value="EmrE-like"/>
</dbReference>
<feature type="domain" description="EamA" evidence="7">
    <location>
        <begin position="156"/>
        <end position="282"/>
    </location>
</feature>
<feature type="transmembrane region" description="Helical" evidence="6">
    <location>
        <begin position="246"/>
        <end position="262"/>
    </location>
</feature>
<evidence type="ECO:0000256" key="6">
    <source>
        <dbReference type="SAM" id="Phobius"/>
    </source>
</evidence>
<dbReference type="RefSeq" id="WP_264487702.1">
    <property type="nucleotide sequence ID" value="NZ_JAPDDT010000005.1"/>
</dbReference>
<dbReference type="EMBL" id="JAPDDT010000005">
    <property type="protein sequence ID" value="MCW1923593.1"/>
    <property type="molecule type" value="Genomic_DNA"/>
</dbReference>
<keyword evidence="4 6" id="KW-0472">Membrane</keyword>
<proteinExistence type="predicted"/>
<evidence type="ECO:0000256" key="5">
    <source>
        <dbReference type="SAM" id="MobiDB-lite"/>
    </source>
</evidence>
<dbReference type="Proteomes" id="UP001320876">
    <property type="component" value="Unassembled WGS sequence"/>
</dbReference>
<sequence>MKPPDPNNPRGLVLMLLSVFLFAANTLLLRALSLHLPAADGWMGALYRGTVGMLLVAALYGFGRGLSLKALVGSKLVALRGIVGALSIAAFYLTIAELGASRAVVLNLTYPIFATLIAAWWLKERVSRSAILWMITGFIGLLLFVGGDATHGITAWDGIALAGAVGAGIVVVLIRKLRATEHAGTIYASQCFYSILLALPIRGGEVVKLPPQAHLWLIVAAIIVGVSQLVMTNAYRTLPVSQGSSIQMLLPLVTAAGAFFLFGERFTALELAGAALTLFATWRVAAGPKRRPEPVISPPNPSNTVQFPDLPKP</sequence>
<gene>
    <name evidence="8" type="ORF">OKA05_13595</name>
</gene>
<accession>A0ABT3GJA8</accession>
<feature type="transmembrane region" description="Helical" evidence="6">
    <location>
        <begin position="12"/>
        <end position="33"/>
    </location>
</feature>